<dbReference type="GO" id="GO:0003964">
    <property type="term" value="F:RNA-directed DNA polymerase activity"/>
    <property type="evidence" value="ECO:0007669"/>
    <property type="project" value="UniProtKB-KW"/>
</dbReference>
<protein>
    <submittedName>
        <fullName evidence="1">Probable RNA-directed DNA polymerase from transposon X-element</fullName>
    </submittedName>
</protein>
<gene>
    <name evidence="1" type="ORF">EVAR_96568_1</name>
</gene>
<dbReference type="PANTHER" id="PTHR19446">
    <property type="entry name" value="REVERSE TRANSCRIPTASES"/>
    <property type="match status" value="1"/>
</dbReference>
<evidence type="ECO:0000313" key="2">
    <source>
        <dbReference type="Proteomes" id="UP000299102"/>
    </source>
</evidence>
<dbReference type="Proteomes" id="UP000299102">
    <property type="component" value="Unassembled WGS sequence"/>
</dbReference>
<sequence length="159" mass="18220">MARRYIPLYIYIPYIPSPLPGDIFITPAALHKIVIRLSKKKALGPDGISTPALRHFLRRAIVAMNRVFDGILRTGHFPEKWKRGKIITIPKAGKDPRKPKNIRPITLLSHGSKQFERALLTKLRLFLTLRRGVRKRRRRSHCGVRCRSNTASAADTPQR</sequence>
<dbReference type="STRING" id="151549.A0A4C1WSS7"/>
<keyword evidence="1" id="KW-0808">Transferase</keyword>
<proteinExistence type="predicted"/>
<reference evidence="1 2" key="1">
    <citation type="journal article" date="2019" name="Commun. Biol.">
        <title>The bagworm genome reveals a unique fibroin gene that provides high tensile strength.</title>
        <authorList>
            <person name="Kono N."/>
            <person name="Nakamura H."/>
            <person name="Ohtoshi R."/>
            <person name="Tomita M."/>
            <person name="Numata K."/>
            <person name="Arakawa K."/>
        </authorList>
    </citation>
    <scope>NUCLEOTIDE SEQUENCE [LARGE SCALE GENOMIC DNA]</scope>
</reference>
<name>A0A4C1WSS7_EUMVA</name>
<dbReference type="OrthoDB" id="412981at2759"/>
<evidence type="ECO:0000313" key="1">
    <source>
        <dbReference type="EMBL" id="GBP53890.1"/>
    </source>
</evidence>
<dbReference type="EMBL" id="BGZK01000636">
    <property type="protein sequence ID" value="GBP53890.1"/>
    <property type="molecule type" value="Genomic_DNA"/>
</dbReference>
<keyword evidence="2" id="KW-1185">Reference proteome</keyword>
<dbReference type="AlphaFoldDB" id="A0A4C1WSS7"/>
<organism evidence="1 2">
    <name type="scientific">Eumeta variegata</name>
    <name type="common">Bagworm moth</name>
    <name type="synonym">Eumeta japonica</name>
    <dbReference type="NCBI Taxonomy" id="151549"/>
    <lineage>
        <taxon>Eukaryota</taxon>
        <taxon>Metazoa</taxon>
        <taxon>Ecdysozoa</taxon>
        <taxon>Arthropoda</taxon>
        <taxon>Hexapoda</taxon>
        <taxon>Insecta</taxon>
        <taxon>Pterygota</taxon>
        <taxon>Neoptera</taxon>
        <taxon>Endopterygota</taxon>
        <taxon>Lepidoptera</taxon>
        <taxon>Glossata</taxon>
        <taxon>Ditrysia</taxon>
        <taxon>Tineoidea</taxon>
        <taxon>Psychidae</taxon>
        <taxon>Oiketicinae</taxon>
        <taxon>Eumeta</taxon>
    </lineage>
</organism>
<accession>A0A4C1WSS7</accession>
<comment type="caution">
    <text evidence="1">The sequence shown here is derived from an EMBL/GenBank/DDBJ whole genome shotgun (WGS) entry which is preliminary data.</text>
</comment>
<keyword evidence="1" id="KW-0548">Nucleotidyltransferase</keyword>
<keyword evidence="1" id="KW-0695">RNA-directed DNA polymerase</keyword>